<comment type="caution">
    <text evidence="1">The sequence shown here is derived from an EMBL/GenBank/DDBJ whole genome shotgun (WGS) entry which is preliminary data.</text>
</comment>
<proteinExistence type="predicted"/>
<sequence length="121" mass="13446">MELFPAQPDLSLQISPPNSKPTSGWRRSAEEEVDLGFWKRAWSPEIPYHQWPKLLKTALKSHSLIQGLQTATTPPTLFTTFKIIMPIPSNHFNRITIPTTSTSKHASSHSSSANHSSTAIA</sequence>
<accession>A0ACB9MUZ6</accession>
<dbReference type="Proteomes" id="UP000828941">
    <property type="component" value="Chromosome 8"/>
</dbReference>
<name>A0ACB9MUZ6_BAUVA</name>
<protein>
    <submittedName>
        <fullName evidence="1">Uncharacterized protein</fullName>
    </submittedName>
</protein>
<evidence type="ECO:0000313" key="2">
    <source>
        <dbReference type="Proteomes" id="UP000828941"/>
    </source>
</evidence>
<gene>
    <name evidence="1" type="ORF">L6164_020429</name>
</gene>
<keyword evidence="2" id="KW-1185">Reference proteome</keyword>
<reference evidence="1 2" key="1">
    <citation type="journal article" date="2022" name="DNA Res.">
        <title>Chromosomal-level genome assembly of the orchid tree Bauhinia variegata (Leguminosae; Cercidoideae) supports the allotetraploid origin hypothesis of Bauhinia.</title>
        <authorList>
            <person name="Zhong Y."/>
            <person name="Chen Y."/>
            <person name="Zheng D."/>
            <person name="Pang J."/>
            <person name="Liu Y."/>
            <person name="Luo S."/>
            <person name="Meng S."/>
            <person name="Qian L."/>
            <person name="Wei D."/>
            <person name="Dai S."/>
            <person name="Zhou R."/>
        </authorList>
    </citation>
    <scope>NUCLEOTIDE SEQUENCE [LARGE SCALE GENOMIC DNA]</scope>
    <source>
        <strain evidence="1">BV-YZ2020</strain>
    </source>
</reference>
<dbReference type="EMBL" id="CM039433">
    <property type="protein sequence ID" value="KAI4328033.1"/>
    <property type="molecule type" value="Genomic_DNA"/>
</dbReference>
<organism evidence="1 2">
    <name type="scientific">Bauhinia variegata</name>
    <name type="common">Purple orchid tree</name>
    <name type="synonym">Phanera variegata</name>
    <dbReference type="NCBI Taxonomy" id="167791"/>
    <lineage>
        <taxon>Eukaryota</taxon>
        <taxon>Viridiplantae</taxon>
        <taxon>Streptophyta</taxon>
        <taxon>Embryophyta</taxon>
        <taxon>Tracheophyta</taxon>
        <taxon>Spermatophyta</taxon>
        <taxon>Magnoliopsida</taxon>
        <taxon>eudicotyledons</taxon>
        <taxon>Gunneridae</taxon>
        <taxon>Pentapetalae</taxon>
        <taxon>rosids</taxon>
        <taxon>fabids</taxon>
        <taxon>Fabales</taxon>
        <taxon>Fabaceae</taxon>
        <taxon>Cercidoideae</taxon>
        <taxon>Cercideae</taxon>
        <taxon>Bauhiniinae</taxon>
        <taxon>Bauhinia</taxon>
    </lineage>
</organism>
<evidence type="ECO:0000313" key="1">
    <source>
        <dbReference type="EMBL" id="KAI4328033.1"/>
    </source>
</evidence>